<gene>
    <name evidence="2" type="ORF">F7D57_05760</name>
</gene>
<protein>
    <submittedName>
        <fullName evidence="2">Uncharacterized protein</fullName>
    </submittedName>
</protein>
<name>A0AA90VDN8_9BACT</name>
<feature type="compositionally biased region" description="Polar residues" evidence="1">
    <location>
        <begin position="21"/>
        <end position="38"/>
    </location>
</feature>
<feature type="compositionally biased region" description="Polar residues" evidence="1">
    <location>
        <begin position="47"/>
        <end position="65"/>
    </location>
</feature>
<reference evidence="3" key="1">
    <citation type="submission" date="2019-09" db="EMBL/GenBank/DDBJ databases">
        <title>Distinct polysaccharide growth profiles of human intestinal Prevotella copri isolates.</title>
        <authorList>
            <person name="Fehlner-Peach H."/>
            <person name="Magnabosco C."/>
            <person name="Raghavan V."/>
            <person name="Scher J.U."/>
            <person name="Tett A."/>
            <person name="Cox L.M."/>
            <person name="Gottsegen C."/>
            <person name="Watters A."/>
            <person name="Wiltshire- Gordon J.D."/>
            <person name="Segata N."/>
            <person name="Bonneau R."/>
            <person name="Littman D.R."/>
        </authorList>
    </citation>
    <scope>NUCLEOTIDE SEQUENCE [LARGE SCALE GENOMIC DNA]</scope>
    <source>
        <strain evidence="3">iA624</strain>
    </source>
</reference>
<dbReference type="AlphaFoldDB" id="A0AA90VDN8"/>
<dbReference type="RefSeq" id="WP_153096722.1">
    <property type="nucleotide sequence ID" value="NZ_VZBP01000065.1"/>
</dbReference>
<dbReference type="EMBL" id="VZBP01000065">
    <property type="protein sequence ID" value="MQO09238.1"/>
    <property type="molecule type" value="Genomic_DNA"/>
</dbReference>
<sequence>MAKDNLIMQRPRGKNKGAINTEKSPTLSANSWQQNNLLVSKPKNGIRQINPSRESGGTQPYQQNRVYAADGKSPALMNGHGGQTINALVGGAASQTINADRVRPTANYTKVV</sequence>
<organism evidence="2 3">
    <name type="scientific">Segatella copri</name>
    <dbReference type="NCBI Taxonomy" id="165179"/>
    <lineage>
        <taxon>Bacteria</taxon>
        <taxon>Pseudomonadati</taxon>
        <taxon>Bacteroidota</taxon>
        <taxon>Bacteroidia</taxon>
        <taxon>Bacteroidales</taxon>
        <taxon>Prevotellaceae</taxon>
        <taxon>Segatella</taxon>
    </lineage>
</organism>
<evidence type="ECO:0000256" key="1">
    <source>
        <dbReference type="SAM" id="MobiDB-lite"/>
    </source>
</evidence>
<accession>A0AA90VDN8</accession>
<comment type="caution">
    <text evidence="2">The sequence shown here is derived from an EMBL/GenBank/DDBJ whole genome shotgun (WGS) entry which is preliminary data.</text>
</comment>
<feature type="region of interest" description="Disordered" evidence="1">
    <location>
        <begin position="1"/>
        <end position="79"/>
    </location>
</feature>
<evidence type="ECO:0000313" key="2">
    <source>
        <dbReference type="EMBL" id="MQO09238.1"/>
    </source>
</evidence>
<dbReference type="Proteomes" id="UP000405805">
    <property type="component" value="Unassembled WGS sequence"/>
</dbReference>
<evidence type="ECO:0000313" key="3">
    <source>
        <dbReference type="Proteomes" id="UP000405805"/>
    </source>
</evidence>
<proteinExistence type="predicted"/>